<evidence type="ECO:0000256" key="1">
    <source>
        <dbReference type="ARBA" id="ARBA00004651"/>
    </source>
</evidence>
<feature type="transmembrane region" description="Helical" evidence="8">
    <location>
        <begin position="239"/>
        <end position="266"/>
    </location>
</feature>
<evidence type="ECO:0000256" key="8">
    <source>
        <dbReference type="SAM" id="Phobius"/>
    </source>
</evidence>
<dbReference type="RefSeq" id="WP_183699141.1">
    <property type="nucleotide sequence ID" value="NZ_JACHFE010000001.1"/>
</dbReference>
<evidence type="ECO:0000256" key="3">
    <source>
        <dbReference type="ARBA" id="ARBA00022448"/>
    </source>
</evidence>
<keyword evidence="3" id="KW-0813">Transport</keyword>
<evidence type="ECO:0000313" key="10">
    <source>
        <dbReference type="Proteomes" id="UP000591735"/>
    </source>
</evidence>
<evidence type="ECO:0000256" key="2">
    <source>
        <dbReference type="ARBA" id="ARBA00007935"/>
    </source>
</evidence>
<evidence type="ECO:0000256" key="5">
    <source>
        <dbReference type="ARBA" id="ARBA00022692"/>
    </source>
</evidence>
<keyword evidence="7 8" id="KW-0472">Membrane</keyword>
<accession>A0A840U4Q2</accession>
<dbReference type="PANTHER" id="PTHR30472:SF1">
    <property type="entry name" value="FE(3+) DICITRATE TRANSPORT SYSTEM PERMEASE PROTEIN FECC-RELATED"/>
    <property type="match status" value="1"/>
</dbReference>
<feature type="transmembrane region" description="Helical" evidence="8">
    <location>
        <begin position="308"/>
        <end position="327"/>
    </location>
</feature>
<feature type="transmembrane region" description="Helical" evidence="8">
    <location>
        <begin position="120"/>
        <end position="139"/>
    </location>
</feature>
<evidence type="ECO:0000256" key="7">
    <source>
        <dbReference type="ARBA" id="ARBA00023136"/>
    </source>
</evidence>
<gene>
    <name evidence="9" type="ORF">HNR38_000350</name>
</gene>
<proteinExistence type="inferred from homology"/>
<sequence>MLNNRSLRISGVLAGLLLLATALVASLRFGFQPVSLADVVNSFIAYDGGTLEHLIIRSERTVRTIIALCVGSALAVAGTLMQTLTRNALASPGLLGINAGALFLVVIGITLFSLNTPLQLIWLAFAGAALAATLVYFLGRETSGTLSPMRTILAGVAITTLFVSVSQGLLIFHQERLETLMFWIAGSVSGRDLDTVSAILPMIGAALLLSLLLARQLNLLGLDDDVMQGLGLQVARVRILSGLLVVVLAGASVAISGLIGFVGLIVPHIARALFGTDHRWLLPASALIGAILLLVADTLARLMIPPREIPIGVITALLGTPLFLRLATRGSTST</sequence>
<dbReference type="Pfam" id="PF01032">
    <property type="entry name" value="FecCD"/>
    <property type="match status" value="1"/>
</dbReference>
<keyword evidence="5 8" id="KW-0812">Transmembrane</keyword>
<name>A0A840U4Q2_9GAMM</name>
<dbReference type="InterPro" id="IPR037294">
    <property type="entry name" value="ABC_BtuC-like"/>
</dbReference>
<dbReference type="SUPFAM" id="SSF81345">
    <property type="entry name" value="ABC transporter involved in vitamin B12 uptake, BtuC"/>
    <property type="match status" value="1"/>
</dbReference>
<dbReference type="PANTHER" id="PTHR30472">
    <property type="entry name" value="FERRIC ENTEROBACTIN TRANSPORT SYSTEM PERMEASE PROTEIN"/>
    <property type="match status" value="1"/>
</dbReference>
<reference evidence="9 10" key="1">
    <citation type="submission" date="2020-08" db="EMBL/GenBank/DDBJ databases">
        <title>Genomic Encyclopedia of Type Strains, Phase IV (KMG-IV): sequencing the most valuable type-strain genomes for metagenomic binning, comparative biology and taxonomic classification.</title>
        <authorList>
            <person name="Goeker M."/>
        </authorList>
    </citation>
    <scope>NUCLEOTIDE SEQUENCE [LARGE SCALE GENOMIC DNA]</scope>
    <source>
        <strain evidence="9 10">DSM 22359</strain>
    </source>
</reference>
<dbReference type="EMBL" id="JACHFE010000001">
    <property type="protein sequence ID" value="MBB5319882.1"/>
    <property type="molecule type" value="Genomic_DNA"/>
</dbReference>
<feature type="transmembrane region" description="Helical" evidence="8">
    <location>
        <begin position="198"/>
        <end position="218"/>
    </location>
</feature>
<comment type="similarity">
    <text evidence="2">Belongs to the binding-protein-dependent transport system permease family. FecCD subfamily.</text>
</comment>
<keyword evidence="6 8" id="KW-1133">Transmembrane helix</keyword>
<feature type="transmembrane region" description="Helical" evidence="8">
    <location>
        <begin position="278"/>
        <end position="296"/>
    </location>
</feature>
<keyword evidence="10" id="KW-1185">Reference proteome</keyword>
<feature type="transmembrane region" description="Helical" evidence="8">
    <location>
        <begin position="151"/>
        <end position="172"/>
    </location>
</feature>
<dbReference type="CDD" id="cd06550">
    <property type="entry name" value="TM_ABC_iron-siderophores_like"/>
    <property type="match status" value="1"/>
</dbReference>
<dbReference type="AlphaFoldDB" id="A0A840U4Q2"/>
<dbReference type="GO" id="GO:0005886">
    <property type="term" value="C:plasma membrane"/>
    <property type="evidence" value="ECO:0007669"/>
    <property type="project" value="UniProtKB-SubCell"/>
</dbReference>
<organism evidence="9 10">
    <name type="scientific">Marinobacter oulmenensis</name>
    <dbReference type="NCBI Taxonomy" id="643747"/>
    <lineage>
        <taxon>Bacteria</taxon>
        <taxon>Pseudomonadati</taxon>
        <taxon>Pseudomonadota</taxon>
        <taxon>Gammaproteobacteria</taxon>
        <taxon>Pseudomonadales</taxon>
        <taxon>Marinobacteraceae</taxon>
        <taxon>Marinobacter</taxon>
    </lineage>
</organism>
<evidence type="ECO:0000313" key="9">
    <source>
        <dbReference type="EMBL" id="MBB5319882.1"/>
    </source>
</evidence>
<feature type="transmembrane region" description="Helical" evidence="8">
    <location>
        <begin position="61"/>
        <end position="81"/>
    </location>
</feature>
<comment type="caution">
    <text evidence="9">The sequence shown here is derived from an EMBL/GenBank/DDBJ whole genome shotgun (WGS) entry which is preliminary data.</text>
</comment>
<keyword evidence="4" id="KW-1003">Cell membrane</keyword>
<dbReference type="FunFam" id="1.10.3470.10:FF:000001">
    <property type="entry name" value="Vitamin B12 ABC transporter permease BtuC"/>
    <property type="match status" value="1"/>
</dbReference>
<dbReference type="Gene3D" id="1.10.3470.10">
    <property type="entry name" value="ABC transporter involved in vitamin B12 uptake, BtuC"/>
    <property type="match status" value="1"/>
</dbReference>
<evidence type="ECO:0000256" key="6">
    <source>
        <dbReference type="ARBA" id="ARBA00022989"/>
    </source>
</evidence>
<dbReference type="InterPro" id="IPR000522">
    <property type="entry name" value="ABC_transptr_permease_BtuC"/>
</dbReference>
<feature type="transmembrane region" description="Helical" evidence="8">
    <location>
        <begin position="93"/>
        <end position="114"/>
    </location>
</feature>
<dbReference type="GO" id="GO:0022857">
    <property type="term" value="F:transmembrane transporter activity"/>
    <property type="evidence" value="ECO:0007669"/>
    <property type="project" value="InterPro"/>
</dbReference>
<comment type="subcellular location">
    <subcellularLocation>
        <location evidence="1">Cell membrane</location>
        <topology evidence="1">Multi-pass membrane protein</topology>
    </subcellularLocation>
</comment>
<dbReference type="GO" id="GO:0033214">
    <property type="term" value="P:siderophore-iron import into cell"/>
    <property type="evidence" value="ECO:0007669"/>
    <property type="project" value="TreeGrafter"/>
</dbReference>
<dbReference type="Proteomes" id="UP000591735">
    <property type="component" value="Unassembled WGS sequence"/>
</dbReference>
<evidence type="ECO:0000256" key="4">
    <source>
        <dbReference type="ARBA" id="ARBA00022475"/>
    </source>
</evidence>
<protein>
    <submittedName>
        <fullName evidence="9">Iron complex transport system permease protein</fullName>
    </submittedName>
</protein>